<dbReference type="OrthoDB" id="2015116at2759"/>
<dbReference type="Gene3D" id="2.60.120.290">
    <property type="entry name" value="Spermadhesin, CUB domain"/>
    <property type="match status" value="1"/>
</dbReference>
<feature type="region of interest" description="Disordered" evidence="6">
    <location>
        <begin position="176"/>
        <end position="311"/>
    </location>
</feature>
<keyword evidence="3" id="KW-0677">Repeat</keyword>
<keyword evidence="7" id="KW-0472">Membrane</keyword>
<reference evidence="11" key="2">
    <citation type="submission" date="2025-09" db="UniProtKB">
        <authorList>
            <consortium name="Ensembl"/>
        </authorList>
    </citation>
    <scope>IDENTIFICATION</scope>
</reference>
<keyword evidence="1 5" id="KW-0245">EGF-like domain</keyword>
<organism evidence="11 12">
    <name type="scientific">Hippocampus comes</name>
    <name type="common">Tiger tail seahorse</name>
    <dbReference type="NCBI Taxonomy" id="109280"/>
    <lineage>
        <taxon>Eukaryota</taxon>
        <taxon>Metazoa</taxon>
        <taxon>Chordata</taxon>
        <taxon>Craniata</taxon>
        <taxon>Vertebrata</taxon>
        <taxon>Euteleostomi</taxon>
        <taxon>Actinopterygii</taxon>
        <taxon>Neopterygii</taxon>
        <taxon>Teleostei</taxon>
        <taxon>Neoteleostei</taxon>
        <taxon>Acanthomorphata</taxon>
        <taxon>Syngnathiaria</taxon>
        <taxon>Syngnathiformes</taxon>
        <taxon>Syngnathoidei</taxon>
        <taxon>Syngnathidae</taxon>
        <taxon>Hippocampus</taxon>
    </lineage>
</organism>
<dbReference type="CDD" id="cd00054">
    <property type="entry name" value="EGF_CA"/>
    <property type="match status" value="1"/>
</dbReference>
<dbReference type="SMART" id="SM00042">
    <property type="entry name" value="CUB"/>
    <property type="match status" value="1"/>
</dbReference>
<dbReference type="KEGG" id="hcq:109527643"/>
<evidence type="ECO:0000259" key="9">
    <source>
        <dbReference type="PROSITE" id="PS01180"/>
    </source>
</evidence>
<protein>
    <submittedName>
        <fullName evidence="11">Uncharacterized LOC109527643</fullName>
    </submittedName>
</protein>
<evidence type="ECO:0000256" key="4">
    <source>
        <dbReference type="ARBA" id="ARBA00023157"/>
    </source>
</evidence>
<dbReference type="SUPFAM" id="SSF57196">
    <property type="entry name" value="EGF/Laminin"/>
    <property type="match status" value="1"/>
</dbReference>
<dbReference type="FunFam" id="2.10.25.10:FF:000038">
    <property type="entry name" value="Fibrillin 2"/>
    <property type="match status" value="1"/>
</dbReference>
<keyword evidence="7" id="KW-0812">Transmembrane</keyword>
<evidence type="ECO:0000256" key="3">
    <source>
        <dbReference type="ARBA" id="ARBA00022737"/>
    </source>
</evidence>
<dbReference type="InterPro" id="IPR049883">
    <property type="entry name" value="NOTCH1_EGF-like"/>
</dbReference>
<feature type="compositionally biased region" description="Basic and acidic residues" evidence="6">
    <location>
        <begin position="266"/>
        <end position="281"/>
    </location>
</feature>
<evidence type="ECO:0000256" key="8">
    <source>
        <dbReference type="SAM" id="SignalP"/>
    </source>
</evidence>
<keyword evidence="7" id="KW-1133">Transmembrane helix</keyword>
<dbReference type="Pfam" id="PF07645">
    <property type="entry name" value="EGF_CA"/>
    <property type="match status" value="1"/>
</dbReference>
<evidence type="ECO:0000256" key="5">
    <source>
        <dbReference type="PROSITE-ProRule" id="PRU00076"/>
    </source>
</evidence>
<keyword evidence="4" id="KW-1015">Disulfide bond</keyword>
<dbReference type="RefSeq" id="XP_019745219.1">
    <property type="nucleotide sequence ID" value="XM_019889660.1"/>
</dbReference>
<dbReference type="GO" id="GO:0030855">
    <property type="term" value="P:epithelial cell differentiation"/>
    <property type="evidence" value="ECO:0007669"/>
    <property type="project" value="UniProtKB-ARBA"/>
</dbReference>
<dbReference type="InterPro" id="IPR001881">
    <property type="entry name" value="EGF-like_Ca-bd_dom"/>
</dbReference>
<dbReference type="Proteomes" id="UP000264820">
    <property type="component" value="Unplaced"/>
</dbReference>
<dbReference type="PROSITE" id="PS50026">
    <property type="entry name" value="EGF_3"/>
    <property type="match status" value="1"/>
</dbReference>
<evidence type="ECO:0000259" key="10">
    <source>
        <dbReference type="PROSITE" id="PS50026"/>
    </source>
</evidence>
<dbReference type="PROSITE" id="PS01187">
    <property type="entry name" value="EGF_CA"/>
    <property type="match status" value="1"/>
</dbReference>
<dbReference type="InterPro" id="IPR018097">
    <property type="entry name" value="EGF_Ca-bd_CS"/>
</dbReference>
<dbReference type="OMA" id="HAEEDAH"/>
<evidence type="ECO:0000313" key="12">
    <source>
        <dbReference type="Proteomes" id="UP000264820"/>
    </source>
</evidence>
<dbReference type="InterPro" id="IPR000152">
    <property type="entry name" value="EGF-type_Asp/Asn_hydroxyl_site"/>
</dbReference>
<evidence type="ECO:0000256" key="6">
    <source>
        <dbReference type="SAM" id="MobiDB-lite"/>
    </source>
</evidence>
<dbReference type="InterPro" id="IPR000742">
    <property type="entry name" value="EGF"/>
</dbReference>
<feature type="signal peptide" evidence="8">
    <location>
        <begin position="1"/>
        <end position="29"/>
    </location>
</feature>
<evidence type="ECO:0000256" key="1">
    <source>
        <dbReference type="ARBA" id="ARBA00022536"/>
    </source>
</evidence>
<feature type="transmembrane region" description="Helical" evidence="7">
    <location>
        <begin position="506"/>
        <end position="530"/>
    </location>
</feature>
<evidence type="ECO:0000256" key="2">
    <source>
        <dbReference type="ARBA" id="ARBA00022729"/>
    </source>
</evidence>
<dbReference type="SMART" id="SM00179">
    <property type="entry name" value="EGF_CA"/>
    <property type="match status" value="1"/>
</dbReference>
<dbReference type="STRING" id="109280.ENSHCOP00000007638"/>
<sequence length="607" mass="65682">MLARKAATLPSHALVLSFVLGRLWTSCEAQLRENEAKPISGAAVEGGGAFFALRSCHQHLGGDDGDFFSPDYVCANPPLWCNWSIRAPAGKRVHLHLQDLTPDEDCHLKEDRIYVDEPADPSAGTSARQRVLRGCWREATYASGSDTLRVVLLIGGRPARQYRGFYARYRSFGPDAPYRSPDGASGPDVFSVFEDFEDPGDSSAGPDVRAQDSKVRLEITQPSDSPHGTSLAERGAPGMLSDSPDLAGPPRNHLNRFPGGSLHTPAAERGDAEPPEDRHQPAEAGQNEMEVVDTSSSPKEQKPGRTLPPLDLVEPLSAHRVNVWNASQVRHEPGDQLFEVSVEVQLSQERDPRQERLDGLLMKALKALVFRHLDSRHTPLSLTFKRIKRLRAGELYIMWLNTGRGGSQVSSGVHRDLHEMVGSALGPAGNPHGGVVASVSVGDVNECGTQLALCDVNADCLDRFGSYGCRCKDGFRDESHLGPAGTVCVQHEPAGCSRGPSGETKGVYVLFFLLSSLLLMSLAAACALYGRHRRGSFPLKGQPSHSDGRFPAAAASDPPPPPPPARGPRDSWALHKERRAAVDLPLLRFSPLTPSDVYADSQEGGKK</sequence>
<dbReference type="InterPro" id="IPR035914">
    <property type="entry name" value="Sperma_CUB_dom_sf"/>
</dbReference>
<reference evidence="11" key="1">
    <citation type="submission" date="2025-08" db="UniProtKB">
        <authorList>
            <consortium name="Ensembl"/>
        </authorList>
    </citation>
    <scope>IDENTIFICATION</scope>
</reference>
<evidence type="ECO:0000256" key="7">
    <source>
        <dbReference type="SAM" id="Phobius"/>
    </source>
</evidence>
<dbReference type="AlphaFoldDB" id="A0A3Q2XS18"/>
<dbReference type="PROSITE" id="PS01180">
    <property type="entry name" value="CUB"/>
    <property type="match status" value="1"/>
</dbReference>
<name>A0A3Q2XS18_HIPCM</name>
<keyword evidence="12" id="KW-1185">Reference proteome</keyword>
<feature type="domain" description="CUB" evidence="9">
    <location>
        <begin position="56"/>
        <end position="172"/>
    </location>
</feature>
<dbReference type="GO" id="GO:0005509">
    <property type="term" value="F:calcium ion binding"/>
    <property type="evidence" value="ECO:0007669"/>
    <property type="project" value="InterPro"/>
</dbReference>
<dbReference type="PROSITE" id="PS00010">
    <property type="entry name" value="ASX_HYDROXYL"/>
    <property type="match status" value="1"/>
</dbReference>
<dbReference type="Gene3D" id="2.10.25.10">
    <property type="entry name" value="Laminin"/>
    <property type="match status" value="1"/>
</dbReference>
<feature type="compositionally biased region" description="Pro residues" evidence="6">
    <location>
        <begin position="557"/>
        <end position="566"/>
    </location>
</feature>
<feature type="chain" id="PRO_5018775884" evidence="8">
    <location>
        <begin position="30"/>
        <end position="607"/>
    </location>
</feature>
<feature type="region of interest" description="Disordered" evidence="6">
    <location>
        <begin position="537"/>
        <end position="574"/>
    </location>
</feature>
<keyword evidence="2 8" id="KW-0732">Signal</keyword>
<comment type="caution">
    <text evidence="5">Lacks conserved residue(s) required for the propagation of feature annotation.</text>
</comment>
<evidence type="ECO:0000313" key="11">
    <source>
        <dbReference type="Ensembl" id="ENSHCOP00000007638.1"/>
    </source>
</evidence>
<dbReference type="GeneID" id="109527643"/>
<dbReference type="InterPro" id="IPR000859">
    <property type="entry name" value="CUB_dom"/>
</dbReference>
<proteinExistence type="predicted"/>
<accession>A0A3Q2XS18</accession>
<feature type="domain" description="EGF-like" evidence="10">
    <location>
        <begin position="443"/>
        <end position="478"/>
    </location>
</feature>
<dbReference type="SUPFAM" id="SSF49854">
    <property type="entry name" value="Spermadhesin, CUB domain"/>
    <property type="match status" value="1"/>
</dbReference>
<dbReference type="Ensembl" id="ENSHCOT00000001667.1">
    <property type="protein sequence ID" value="ENSHCOP00000007638.1"/>
    <property type="gene ID" value="ENSHCOG00000009702.1"/>
</dbReference>
<dbReference type="GeneTree" id="ENSGT01110000267296"/>